<evidence type="ECO:0000256" key="4">
    <source>
        <dbReference type="ARBA" id="ARBA00023163"/>
    </source>
</evidence>
<dbReference type="FunFam" id="1.10.10.60:FF:000141">
    <property type="entry name" value="TetR family transcriptional regulator"/>
    <property type="match status" value="1"/>
</dbReference>
<dbReference type="Pfam" id="PF17932">
    <property type="entry name" value="TetR_C_24"/>
    <property type="match status" value="1"/>
</dbReference>
<feature type="region of interest" description="Disordered" evidence="6">
    <location>
        <begin position="1"/>
        <end position="31"/>
    </location>
</feature>
<dbReference type="Gene3D" id="1.10.10.60">
    <property type="entry name" value="Homeodomain-like"/>
    <property type="match status" value="1"/>
</dbReference>
<keyword evidence="3 5" id="KW-0238">DNA-binding</keyword>
<evidence type="ECO:0000259" key="7">
    <source>
        <dbReference type="PROSITE" id="PS50977"/>
    </source>
</evidence>
<dbReference type="InterPro" id="IPR041490">
    <property type="entry name" value="KstR2_TetR_C"/>
</dbReference>
<dbReference type="PDBsum" id="3DCF"/>
<dbReference type="SMR" id="Q47L40"/>
<dbReference type="InterPro" id="IPR050109">
    <property type="entry name" value="HTH-type_TetR-like_transc_reg"/>
</dbReference>
<dbReference type="EvolutionaryTrace" id="Q47L40"/>
<dbReference type="GO" id="GO:0000976">
    <property type="term" value="F:transcription cis-regulatory region binding"/>
    <property type="evidence" value="ECO:0007669"/>
    <property type="project" value="TreeGrafter"/>
</dbReference>
<organism evidence="8">
    <name type="scientific">Thermobifida fusca (strain YX)</name>
    <dbReference type="NCBI Taxonomy" id="269800"/>
    <lineage>
        <taxon>Bacteria</taxon>
        <taxon>Bacillati</taxon>
        <taxon>Actinomycetota</taxon>
        <taxon>Actinomycetes</taxon>
        <taxon>Streptosporangiales</taxon>
        <taxon>Nocardiopsidaceae</taxon>
        <taxon>Thermobifida</taxon>
    </lineage>
</organism>
<dbReference type="SUPFAM" id="SSF46689">
    <property type="entry name" value="Homeodomain-like"/>
    <property type="match status" value="1"/>
</dbReference>
<dbReference type="PROSITE" id="PS50977">
    <property type="entry name" value="HTH_TETR_2"/>
    <property type="match status" value="1"/>
</dbReference>
<keyword evidence="1" id="KW-0678">Repressor</keyword>
<keyword evidence="2" id="KW-0805">Transcription regulation</keyword>
<sequence length="217" mass="24799">MGQRSDSDHVMAEATTDKRQGHTRGRTGNDRRTQIIKVATELFREKGYYATSLDDIADRIGFTKPAIYYYFKSKEDVLFAIVNSIVDEALERFHAIAAGPGSPGERIHALLVEHTRTILRNLDANTVFYNERGLLSPEREREMRKREREYTEIMQRLYAEGVATGELLDVDPTVATATLLGAAIWTYRWYDPEGRLSADEVVEQITRLLLNGYRRPA</sequence>
<dbReference type="Pfam" id="PF00440">
    <property type="entry name" value="TetR_N"/>
    <property type="match status" value="1"/>
</dbReference>
<dbReference type="InterPro" id="IPR009057">
    <property type="entry name" value="Homeodomain-like_sf"/>
</dbReference>
<dbReference type="EMBL" id="CP000088">
    <property type="protein sequence ID" value="AAZ56832.1"/>
    <property type="molecule type" value="Genomic_DNA"/>
</dbReference>
<dbReference type="PDB" id="3DCF">
    <property type="method" value="X-ray"/>
    <property type="resolution" value="2.50 A"/>
    <property type="chains" value="A/B=1-217"/>
</dbReference>
<keyword evidence="4" id="KW-0804">Transcription</keyword>
<dbReference type="InterPro" id="IPR001647">
    <property type="entry name" value="HTH_TetR"/>
</dbReference>
<dbReference type="PANTHER" id="PTHR30055:SF175">
    <property type="entry name" value="HTH-TYPE TRANSCRIPTIONAL REPRESSOR KSTR2"/>
    <property type="match status" value="1"/>
</dbReference>
<evidence type="ECO:0000256" key="1">
    <source>
        <dbReference type="ARBA" id="ARBA00022491"/>
    </source>
</evidence>
<accession>Q47L40</accession>
<proteinExistence type="evidence at protein level"/>
<dbReference type="eggNOG" id="COG1309">
    <property type="taxonomic scope" value="Bacteria"/>
</dbReference>
<dbReference type="KEGG" id="tfu:Tfu_2799"/>
<evidence type="ECO:0000256" key="5">
    <source>
        <dbReference type="PROSITE-ProRule" id="PRU00335"/>
    </source>
</evidence>
<name>Q47L40_THEFY</name>
<dbReference type="AlphaFoldDB" id="Q47L40"/>
<feature type="domain" description="HTH tetR-type" evidence="7">
    <location>
        <begin position="29"/>
        <end position="89"/>
    </location>
</feature>
<gene>
    <name evidence="8" type="ordered locus">Tfu_2799</name>
</gene>
<dbReference type="InterPro" id="IPR036271">
    <property type="entry name" value="Tet_transcr_reg_TetR-rel_C_sf"/>
</dbReference>
<dbReference type="HOGENOM" id="CLU_069356_12_4_11"/>
<evidence type="ECO:0000256" key="6">
    <source>
        <dbReference type="SAM" id="MobiDB-lite"/>
    </source>
</evidence>
<dbReference type="GO" id="GO:0003700">
    <property type="term" value="F:DNA-binding transcription factor activity"/>
    <property type="evidence" value="ECO:0007669"/>
    <property type="project" value="TreeGrafter"/>
</dbReference>
<reference evidence="9" key="2">
    <citation type="submission" date="2008-06" db="PDB data bank">
        <title>Crystal structure of transcriptional regulator of the TetR/AcrR family (YP_290855.1) from THERMOBIFIDA FUSCA YX-ER1 at 2.50 A resolution.</title>
        <authorList>
            <consortium name="Joint Center for Structural Genomics (JCSG)"/>
        </authorList>
    </citation>
    <scope>X-RAY CRYSTALLOGRAPHY (2.50 ANGSTROMS)</scope>
</reference>
<keyword evidence="9" id="KW-0002">3D-structure</keyword>
<dbReference type="Gene3D" id="1.10.357.10">
    <property type="entry name" value="Tetracycline Repressor, domain 2"/>
    <property type="match status" value="1"/>
</dbReference>
<evidence type="ECO:0000256" key="3">
    <source>
        <dbReference type="ARBA" id="ARBA00023125"/>
    </source>
</evidence>
<evidence type="ECO:0000256" key="2">
    <source>
        <dbReference type="ARBA" id="ARBA00023015"/>
    </source>
</evidence>
<dbReference type="SUPFAM" id="SSF48498">
    <property type="entry name" value="Tetracyclin repressor-like, C-terminal domain"/>
    <property type="match status" value="1"/>
</dbReference>
<evidence type="ECO:0000313" key="8">
    <source>
        <dbReference type="EMBL" id="AAZ56832.1"/>
    </source>
</evidence>
<feature type="compositionally biased region" description="Basic and acidic residues" evidence="6">
    <location>
        <begin position="1"/>
        <end position="20"/>
    </location>
</feature>
<feature type="DNA-binding region" description="H-T-H motif" evidence="5">
    <location>
        <begin position="52"/>
        <end position="71"/>
    </location>
</feature>
<evidence type="ECO:0007829" key="9">
    <source>
        <dbReference type="PDB" id="3DCF"/>
    </source>
</evidence>
<protein>
    <submittedName>
        <fullName evidence="8">Transcriptional regulator, TetR family</fullName>
    </submittedName>
</protein>
<dbReference type="PANTHER" id="PTHR30055">
    <property type="entry name" value="HTH-TYPE TRANSCRIPTIONAL REGULATOR RUTR"/>
    <property type="match status" value="1"/>
</dbReference>
<reference evidence="8" key="1">
    <citation type="submission" date="2005-07" db="EMBL/GenBank/DDBJ databases">
        <title>Complete sequence of Thermobifida fusca YX.</title>
        <authorList>
            <consortium name="US DOE Joint Genome Institute"/>
            <person name="Copeland A."/>
            <person name="Lucas S."/>
            <person name="Lapidus A."/>
            <person name="Barry K."/>
            <person name="Detter J.C."/>
            <person name="Glavina T."/>
            <person name="Hammon N."/>
            <person name="Israni S."/>
            <person name="Pitluck S."/>
            <person name="Di Bartolo G."/>
            <person name="Chain P."/>
            <person name="Schmutz J."/>
            <person name="Larimer F."/>
            <person name="Land M."/>
            <person name="Lykidis A."/>
            <person name="Richardson P."/>
        </authorList>
    </citation>
    <scope>NUCLEOTIDE SEQUENCE</scope>
    <source>
        <strain evidence="8">YX</strain>
    </source>
</reference>
<dbReference type="PRINTS" id="PR00455">
    <property type="entry name" value="HTHTETR"/>
</dbReference>
<dbReference type="GO" id="GO:0045892">
    <property type="term" value="P:negative regulation of DNA-templated transcription"/>
    <property type="evidence" value="ECO:0007669"/>
    <property type="project" value="UniProtKB-ARBA"/>
</dbReference>